<sequence>MSPLREIMRHVPSSVAVVTALHDGAPVGMTVGSFTSASLDPPLVSFFAGKSSATWPLIERAGRFCVNVLSAHQPQVATAFAARDADRFGGRAWTASPLGSPLLDGVLAWLDCELHALHEVGDHLAVAGLVHGASAAGDVKPLVFFRGRLAALD</sequence>
<dbReference type="Proteomes" id="UP000604475">
    <property type="component" value="Unassembled WGS sequence"/>
</dbReference>
<dbReference type="Pfam" id="PF01613">
    <property type="entry name" value="Flavin_Reduct"/>
    <property type="match status" value="1"/>
</dbReference>
<evidence type="ECO:0000313" key="4">
    <source>
        <dbReference type="EMBL" id="MBL7633411.1"/>
    </source>
</evidence>
<gene>
    <name evidence="4" type="ORF">I7412_40910</name>
</gene>
<reference evidence="4" key="1">
    <citation type="submission" date="2020-12" db="EMBL/GenBank/DDBJ databases">
        <title>Genomic characterization of non-nitrogen-fixing Frankia strains.</title>
        <authorList>
            <person name="Carlos-Shanley C."/>
            <person name="Guerra T."/>
            <person name="Hahn D."/>
        </authorList>
    </citation>
    <scope>NUCLEOTIDE SEQUENCE</scope>
    <source>
        <strain evidence="4">CN6</strain>
    </source>
</reference>
<evidence type="ECO:0000313" key="5">
    <source>
        <dbReference type="Proteomes" id="UP000604475"/>
    </source>
</evidence>
<organism evidence="4 5">
    <name type="scientific">Frankia nepalensis</name>
    <dbReference type="NCBI Taxonomy" id="1836974"/>
    <lineage>
        <taxon>Bacteria</taxon>
        <taxon>Bacillati</taxon>
        <taxon>Actinomycetota</taxon>
        <taxon>Actinomycetes</taxon>
        <taxon>Frankiales</taxon>
        <taxon>Frankiaceae</taxon>
        <taxon>Frankia</taxon>
    </lineage>
</organism>
<evidence type="ECO:0000256" key="1">
    <source>
        <dbReference type="ARBA" id="ARBA00008898"/>
    </source>
</evidence>
<keyword evidence="2" id="KW-0560">Oxidoreductase</keyword>
<dbReference type="PANTHER" id="PTHR30466:SF11">
    <property type="entry name" value="FLAVIN-DEPENDENT MONOOXYGENASE, REDUCTASE SUBUNIT HSAB"/>
    <property type="match status" value="1"/>
</dbReference>
<dbReference type="AlphaFoldDB" id="A0A937RJH5"/>
<name>A0A937RJH5_9ACTN</name>
<dbReference type="PANTHER" id="PTHR30466">
    <property type="entry name" value="FLAVIN REDUCTASE"/>
    <property type="match status" value="1"/>
</dbReference>
<dbReference type="RefSeq" id="WP_203002197.1">
    <property type="nucleotide sequence ID" value="NZ_JADWYU010000246.1"/>
</dbReference>
<comment type="similarity">
    <text evidence="1">Belongs to the non-flavoprotein flavin reductase family.</text>
</comment>
<dbReference type="Gene3D" id="2.30.110.10">
    <property type="entry name" value="Electron Transport, Fmn-binding Protein, Chain A"/>
    <property type="match status" value="1"/>
</dbReference>
<dbReference type="GO" id="GO:0042602">
    <property type="term" value="F:riboflavin reductase (NADPH) activity"/>
    <property type="evidence" value="ECO:0007669"/>
    <property type="project" value="TreeGrafter"/>
</dbReference>
<dbReference type="SMART" id="SM00903">
    <property type="entry name" value="Flavin_Reduct"/>
    <property type="match status" value="1"/>
</dbReference>
<dbReference type="EMBL" id="JAEACQ010000382">
    <property type="protein sequence ID" value="MBL7633411.1"/>
    <property type="molecule type" value="Genomic_DNA"/>
</dbReference>
<dbReference type="InterPro" id="IPR002563">
    <property type="entry name" value="Flavin_Rdtase-like_dom"/>
</dbReference>
<proteinExistence type="inferred from homology"/>
<evidence type="ECO:0000256" key="2">
    <source>
        <dbReference type="ARBA" id="ARBA00023002"/>
    </source>
</evidence>
<protein>
    <submittedName>
        <fullName evidence="4">Flavin reductase family protein</fullName>
    </submittedName>
</protein>
<evidence type="ECO:0000259" key="3">
    <source>
        <dbReference type="SMART" id="SM00903"/>
    </source>
</evidence>
<keyword evidence="5" id="KW-1185">Reference proteome</keyword>
<dbReference type="InterPro" id="IPR012349">
    <property type="entry name" value="Split_barrel_FMN-bd"/>
</dbReference>
<feature type="domain" description="Flavin reductase like" evidence="3">
    <location>
        <begin position="8"/>
        <end position="151"/>
    </location>
</feature>
<comment type="caution">
    <text evidence="4">The sequence shown here is derived from an EMBL/GenBank/DDBJ whole genome shotgun (WGS) entry which is preliminary data.</text>
</comment>
<dbReference type="SUPFAM" id="SSF50475">
    <property type="entry name" value="FMN-binding split barrel"/>
    <property type="match status" value="1"/>
</dbReference>
<dbReference type="InterPro" id="IPR050268">
    <property type="entry name" value="NADH-dep_flavin_reductase"/>
</dbReference>
<dbReference type="GO" id="GO:0010181">
    <property type="term" value="F:FMN binding"/>
    <property type="evidence" value="ECO:0007669"/>
    <property type="project" value="InterPro"/>
</dbReference>
<accession>A0A937RJH5</accession>